<dbReference type="Pfam" id="PF08327">
    <property type="entry name" value="AHSA1"/>
    <property type="match status" value="1"/>
</dbReference>
<dbReference type="CDD" id="cd08899">
    <property type="entry name" value="SRPBCC_CalC_Aha1-like_6"/>
    <property type="match status" value="1"/>
</dbReference>
<dbReference type="SUPFAM" id="SSF55961">
    <property type="entry name" value="Bet v1-like"/>
    <property type="match status" value="1"/>
</dbReference>
<sequence length="257" mass="28810">MDARLETVGGNAVLRLERRFRHPVEKVWRAITDPAEMAHWFPAAVETELTVGAPMTFTVPGTDRFRDGEVLELDPPKVYAFRWHHDVLRLELVPDGDGCVLHFTQTIGGGRLTAGRNAAGWDYCLTALDAQLDGREAEPFTDWTSVITSYLDRFGLLAGTRTDTTELHFALDLIWAPLDHAWQVLAARQPKATKAEPPRLLEHDGNPGHVRWELFADPELGHRLELTHVLPAEHADAALAAWPERLKELFAAVHATR</sequence>
<reference evidence="3" key="1">
    <citation type="journal article" date="2014" name="Int. J. Syst. Evol. Microbiol.">
        <title>Complete genome sequence of Corynebacterium casei LMG S-19264T (=DSM 44701T), isolated from a smear-ripened cheese.</title>
        <authorList>
            <consortium name="US DOE Joint Genome Institute (JGI-PGF)"/>
            <person name="Walter F."/>
            <person name="Albersmeier A."/>
            <person name="Kalinowski J."/>
            <person name="Ruckert C."/>
        </authorList>
    </citation>
    <scope>NUCLEOTIDE SEQUENCE</scope>
    <source>
        <strain evidence="3">CGMCC 4.7679</strain>
    </source>
</reference>
<feature type="domain" description="Activator of Hsp90 ATPase homologue 1/2-like C-terminal" evidence="2">
    <location>
        <begin position="22"/>
        <end position="132"/>
    </location>
</feature>
<organism evidence="3 4">
    <name type="scientific">Amycolatopsis bartoniae</name>
    <dbReference type="NCBI Taxonomy" id="941986"/>
    <lineage>
        <taxon>Bacteria</taxon>
        <taxon>Bacillati</taxon>
        <taxon>Actinomycetota</taxon>
        <taxon>Actinomycetes</taxon>
        <taxon>Pseudonocardiales</taxon>
        <taxon>Pseudonocardiaceae</taxon>
        <taxon>Amycolatopsis</taxon>
    </lineage>
</organism>
<dbReference type="Gene3D" id="3.30.530.20">
    <property type="match status" value="2"/>
</dbReference>
<dbReference type="InterPro" id="IPR013538">
    <property type="entry name" value="ASHA1/2-like_C"/>
</dbReference>
<reference evidence="3" key="2">
    <citation type="submission" date="2020-09" db="EMBL/GenBank/DDBJ databases">
        <authorList>
            <person name="Sun Q."/>
            <person name="Zhou Y."/>
        </authorList>
    </citation>
    <scope>NUCLEOTIDE SEQUENCE</scope>
    <source>
        <strain evidence="3">CGMCC 4.7679</strain>
    </source>
</reference>
<accession>A0A8H9IYQ0</accession>
<dbReference type="Proteomes" id="UP000658656">
    <property type="component" value="Unassembled WGS sequence"/>
</dbReference>
<comment type="similarity">
    <text evidence="1">Belongs to the AHA1 family.</text>
</comment>
<evidence type="ECO:0000256" key="1">
    <source>
        <dbReference type="ARBA" id="ARBA00006817"/>
    </source>
</evidence>
<dbReference type="EMBL" id="BNAV01000012">
    <property type="protein sequence ID" value="GHF78509.1"/>
    <property type="molecule type" value="Genomic_DNA"/>
</dbReference>
<comment type="caution">
    <text evidence="3">The sequence shown here is derived from an EMBL/GenBank/DDBJ whole genome shotgun (WGS) entry which is preliminary data.</text>
</comment>
<proteinExistence type="inferred from homology"/>
<evidence type="ECO:0000313" key="3">
    <source>
        <dbReference type="EMBL" id="GHF78509.1"/>
    </source>
</evidence>
<name>A0A8H9IYQ0_9PSEU</name>
<keyword evidence="4" id="KW-1185">Reference proteome</keyword>
<dbReference type="RefSeq" id="WP_145937927.1">
    <property type="nucleotide sequence ID" value="NZ_BNAV01000012.1"/>
</dbReference>
<evidence type="ECO:0000313" key="4">
    <source>
        <dbReference type="Proteomes" id="UP000658656"/>
    </source>
</evidence>
<protein>
    <recommendedName>
        <fullName evidence="2">Activator of Hsp90 ATPase homologue 1/2-like C-terminal domain-containing protein</fullName>
    </recommendedName>
</protein>
<dbReference type="AlphaFoldDB" id="A0A8H9IYQ0"/>
<gene>
    <name evidence="3" type="ORF">GCM10017566_61030</name>
</gene>
<dbReference type="InterPro" id="IPR023393">
    <property type="entry name" value="START-like_dom_sf"/>
</dbReference>
<dbReference type="OrthoDB" id="9803476at2"/>
<evidence type="ECO:0000259" key="2">
    <source>
        <dbReference type="Pfam" id="PF08327"/>
    </source>
</evidence>